<reference evidence="2" key="1">
    <citation type="journal article" date="2012" name="Nature">
        <title>The oyster genome reveals stress adaptation and complexity of shell formation.</title>
        <authorList>
            <person name="Zhang G."/>
            <person name="Fang X."/>
            <person name="Guo X."/>
            <person name="Li L."/>
            <person name="Luo R."/>
            <person name="Xu F."/>
            <person name="Yang P."/>
            <person name="Zhang L."/>
            <person name="Wang X."/>
            <person name="Qi H."/>
            <person name="Xiong Z."/>
            <person name="Que H."/>
            <person name="Xie Y."/>
            <person name="Holland P.W."/>
            <person name="Paps J."/>
            <person name="Zhu Y."/>
            <person name="Wu F."/>
            <person name="Chen Y."/>
            <person name="Wang J."/>
            <person name="Peng C."/>
            <person name="Meng J."/>
            <person name="Yang L."/>
            <person name="Liu J."/>
            <person name="Wen B."/>
            <person name="Zhang N."/>
            <person name="Huang Z."/>
            <person name="Zhu Q."/>
            <person name="Feng Y."/>
            <person name="Mount A."/>
            <person name="Hedgecock D."/>
            <person name="Xu Z."/>
            <person name="Liu Y."/>
            <person name="Domazet-Loso T."/>
            <person name="Du Y."/>
            <person name="Sun X."/>
            <person name="Zhang S."/>
            <person name="Liu B."/>
            <person name="Cheng P."/>
            <person name="Jiang X."/>
            <person name="Li J."/>
            <person name="Fan D."/>
            <person name="Wang W."/>
            <person name="Fu W."/>
            <person name="Wang T."/>
            <person name="Wang B."/>
            <person name="Zhang J."/>
            <person name="Peng Z."/>
            <person name="Li Y."/>
            <person name="Li N."/>
            <person name="Wang J."/>
            <person name="Chen M."/>
            <person name="He Y."/>
            <person name="Tan F."/>
            <person name="Song X."/>
            <person name="Zheng Q."/>
            <person name="Huang R."/>
            <person name="Yang H."/>
            <person name="Du X."/>
            <person name="Chen L."/>
            <person name="Yang M."/>
            <person name="Gaffney P.M."/>
            <person name="Wang S."/>
            <person name="Luo L."/>
            <person name="She Z."/>
            <person name="Ming Y."/>
            <person name="Huang W."/>
            <person name="Zhang S."/>
            <person name="Huang B."/>
            <person name="Zhang Y."/>
            <person name="Qu T."/>
            <person name="Ni P."/>
            <person name="Miao G."/>
            <person name="Wang J."/>
            <person name="Wang Q."/>
            <person name="Steinberg C.E."/>
            <person name="Wang H."/>
            <person name="Li N."/>
            <person name="Qian L."/>
            <person name="Zhang G."/>
            <person name="Li Y."/>
            <person name="Yang H."/>
            <person name="Liu X."/>
            <person name="Wang J."/>
            <person name="Yin Y."/>
            <person name="Wang J."/>
        </authorList>
    </citation>
    <scope>NUCLEOTIDE SEQUENCE [LARGE SCALE GENOMIC DNA]</scope>
    <source>
        <strain evidence="2">05x7-T-G4-1.051#20</strain>
    </source>
</reference>
<feature type="compositionally biased region" description="Polar residues" evidence="1">
    <location>
        <begin position="64"/>
        <end position="83"/>
    </location>
</feature>
<evidence type="ECO:0000313" key="2">
    <source>
        <dbReference type="EMBL" id="EKC40735.1"/>
    </source>
</evidence>
<dbReference type="EMBL" id="JH818314">
    <property type="protein sequence ID" value="EKC40735.1"/>
    <property type="molecule type" value="Genomic_DNA"/>
</dbReference>
<evidence type="ECO:0000256" key="1">
    <source>
        <dbReference type="SAM" id="MobiDB-lite"/>
    </source>
</evidence>
<feature type="compositionally biased region" description="Polar residues" evidence="1">
    <location>
        <begin position="37"/>
        <end position="49"/>
    </location>
</feature>
<accession>K1RH09</accession>
<organism evidence="2">
    <name type="scientific">Magallana gigas</name>
    <name type="common">Pacific oyster</name>
    <name type="synonym">Crassostrea gigas</name>
    <dbReference type="NCBI Taxonomy" id="29159"/>
    <lineage>
        <taxon>Eukaryota</taxon>
        <taxon>Metazoa</taxon>
        <taxon>Spiralia</taxon>
        <taxon>Lophotrochozoa</taxon>
        <taxon>Mollusca</taxon>
        <taxon>Bivalvia</taxon>
        <taxon>Autobranchia</taxon>
        <taxon>Pteriomorphia</taxon>
        <taxon>Ostreida</taxon>
        <taxon>Ostreoidea</taxon>
        <taxon>Ostreidae</taxon>
        <taxon>Magallana</taxon>
    </lineage>
</organism>
<proteinExistence type="predicted"/>
<protein>
    <submittedName>
        <fullName evidence="2">Uncharacterized protein</fullName>
    </submittedName>
</protein>
<dbReference type="HOGENOM" id="CLU_1808070_0_0_1"/>
<dbReference type="InParanoid" id="K1RH09"/>
<gene>
    <name evidence="2" type="ORF">CGI_10021220</name>
</gene>
<name>K1RH09_MAGGI</name>
<dbReference type="AlphaFoldDB" id="K1RH09"/>
<sequence>MPRGKPKANKDKGVTGAGGGPSSGGLDSRTRKRRAESQLNSQQPTFNAIQVTQVPPTVVEEHQQAATNTGIGNPTTSASTWQGTPEMPQLLGSTMQIAQANYHDFCGIARFYAVKNTNPDIPIGIAKIPRNPDSQKIEPVLRQ</sequence>
<feature type="region of interest" description="Disordered" evidence="1">
    <location>
        <begin position="62"/>
        <end position="87"/>
    </location>
</feature>
<feature type="region of interest" description="Disordered" evidence="1">
    <location>
        <begin position="1"/>
        <end position="49"/>
    </location>
</feature>